<gene>
    <name evidence="3" type="ORF">XENORESO_021627</name>
</gene>
<dbReference type="InterPro" id="IPR051286">
    <property type="entry name" value="JAK"/>
</dbReference>
<protein>
    <recommendedName>
        <fullName evidence="2">FERM domain-containing protein</fullName>
    </recommendedName>
</protein>
<dbReference type="EMBL" id="JAHRIM010009209">
    <property type="protein sequence ID" value="MEQ2259896.1"/>
    <property type="molecule type" value="Genomic_DNA"/>
</dbReference>
<evidence type="ECO:0000313" key="3">
    <source>
        <dbReference type="EMBL" id="MEQ2259896.1"/>
    </source>
</evidence>
<evidence type="ECO:0000259" key="2">
    <source>
        <dbReference type="PROSITE" id="PS50057"/>
    </source>
</evidence>
<feature type="domain" description="FERM" evidence="2">
    <location>
        <begin position="31"/>
        <end position="107"/>
    </location>
</feature>
<dbReference type="PANTHER" id="PTHR45807:SF3">
    <property type="entry name" value="TYROSINE-PROTEIN KINASE JAK3"/>
    <property type="match status" value="1"/>
</dbReference>
<organism evidence="3 4">
    <name type="scientific">Xenotaenia resolanae</name>
    <dbReference type="NCBI Taxonomy" id="208358"/>
    <lineage>
        <taxon>Eukaryota</taxon>
        <taxon>Metazoa</taxon>
        <taxon>Chordata</taxon>
        <taxon>Craniata</taxon>
        <taxon>Vertebrata</taxon>
        <taxon>Euteleostomi</taxon>
        <taxon>Actinopterygii</taxon>
        <taxon>Neopterygii</taxon>
        <taxon>Teleostei</taxon>
        <taxon>Neoteleostei</taxon>
        <taxon>Acanthomorphata</taxon>
        <taxon>Ovalentaria</taxon>
        <taxon>Atherinomorphae</taxon>
        <taxon>Cyprinodontiformes</taxon>
        <taxon>Goodeidae</taxon>
        <taxon>Xenotaenia</taxon>
    </lineage>
</organism>
<comment type="caution">
    <text evidence="3">The sequence shown here is derived from an EMBL/GenBank/DDBJ whole genome shotgun (WGS) entry which is preliminary data.</text>
</comment>
<accession>A0ABV0VU58</accession>
<feature type="region of interest" description="Disordered" evidence="1">
    <location>
        <begin position="1"/>
        <end position="26"/>
    </location>
</feature>
<evidence type="ECO:0000256" key="1">
    <source>
        <dbReference type="SAM" id="MobiDB-lite"/>
    </source>
</evidence>
<dbReference type="InterPro" id="IPR000299">
    <property type="entry name" value="FERM_domain"/>
</dbReference>
<proteinExistence type="predicted"/>
<keyword evidence="4" id="KW-1185">Reference proteome</keyword>
<name>A0ABV0VU58_9TELE</name>
<dbReference type="PANTHER" id="PTHR45807">
    <property type="entry name" value="TYROSINE-PROTEIN KINASE HOPSCOTCH"/>
    <property type="match status" value="1"/>
</dbReference>
<evidence type="ECO:0000313" key="4">
    <source>
        <dbReference type="Proteomes" id="UP001444071"/>
    </source>
</evidence>
<dbReference type="InterPro" id="IPR041155">
    <property type="entry name" value="FERM_F1"/>
</dbReference>
<dbReference type="Pfam" id="PF18379">
    <property type="entry name" value="FERM_F1"/>
    <property type="match status" value="1"/>
</dbReference>
<dbReference type="Proteomes" id="UP001444071">
    <property type="component" value="Unassembled WGS sequence"/>
</dbReference>
<dbReference type="PROSITE" id="PS50057">
    <property type="entry name" value="FERM_3"/>
    <property type="match status" value="1"/>
</dbReference>
<sequence>MPMNREEESTPLVFRGREGSQRSSSSVATGLQVHLYFSPGTKDATVIQISSGQITAENVCIQAGKKNGILPVYLSLFGLASADLSFWYPPSHIFDSDENLVVRFRVR</sequence>
<reference evidence="3 4" key="1">
    <citation type="submission" date="2021-06" db="EMBL/GenBank/DDBJ databases">
        <authorList>
            <person name="Palmer J.M."/>
        </authorList>
    </citation>
    <scope>NUCLEOTIDE SEQUENCE [LARGE SCALE GENOMIC DNA]</scope>
    <source>
        <strain evidence="3 4">XR_2019</strain>
        <tissue evidence="3">Muscle</tissue>
    </source>
</reference>